<keyword evidence="4 10" id="KW-0812">Transmembrane</keyword>
<evidence type="ECO:0000256" key="9">
    <source>
        <dbReference type="ARBA" id="ARBA00023224"/>
    </source>
</evidence>
<sequence>MSLPPSTVLTDPTYPLHPILSFLGFALCLIPLPWHIQASNSATCAFMIWTALWCLNGFVNSVVWRANSSNPAPIWCDISTKFDIGASIGIPAAVLCISRRIYVLMSLNASSMTQREKRRMIILDVLICVGLPVVIMILHYIVQDHRFDILQDIGCYTVIYNTPLAYILVLVWPVILGLISLVYSSLSLRLFIICRNEITRVRDSTSSVSLKRYSRLGIFAILDLVCTVPLGIYSLYLGPRGSTLRPYVSFRESHANFSNVELIPTSEWRSDPSFHFSVELMRWMHVYCAFLFFAAFGLTVDARLHYRNAILKVFKGAEHSYRRLSHMDAWSSDRESDANSYVSS</sequence>
<evidence type="ECO:0000256" key="4">
    <source>
        <dbReference type="ARBA" id="ARBA00022692"/>
    </source>
</evidence>
<evidence type="ECO:0000256" key="6">
    <source>
        <dbReference type="ARBA" id="ARBA00023040"/>
    </source>
</evidence>
<dbReference type="OrthoDB" id="2874149at2759"/>
<comment type="caution">
    <text evidence="11">The sequence shown here is derived from an EMBL/GenBank/DDBJ whole genome shotgun (WGS) entry which is preliminary data.</text>
</comment>
<evidence type="ECO:0000256" key="1">
    <source>
        <dbReference type="ARBA" id="ARBA00004141"/>
    </source>
</evidence>
<comment type="similarity">
    <text evidence="2">Belongs to the G-protein coupled receptor 4 family.</text>
</comment>
<keyword evidence="6" id="KW-0297">G-protein coupled receptor</keyword>
<name>A0A9P6E457_9AGAR</name>
<feature type="transmembrane region" description="Helical" evidence="10">
    <location>
        <begin position="84"/>
        <end position="102"/>
    </location>
</feature>
<gene>
    <name evidence="11" type="ORF">CPB83DRAFT_777440</name>
</gene>
<reference evidence="11" key="1">
    <citation type="submission" date="2020-11" db="EMBL/GenBank/DDBJ databases">
        <authorList>
            <consortium name="DOE Joint Genome Institute"/>
            <person name="Ahrendt S."/>
            <person name="Riley R."/>
            <person name="Andreopoulos W."/>
            <person name="Labutti K."/>
            <person name="Pangilinan J."/>
            <person name="Ruiz-Duenas F.J."/>
            <person name="Barrasa J.M."/>
            <person name="Sanchez-Garcia M."/>
            <person name="Camarero S."/>
            <person name="Miyauchi S."/>
            <person name="Serrano A."/>
            <person name="Linde D."/>
            <person name="Babiker R."/>
            <person name="Drula E."/>
            <person name="Ayuso-Fernandez I."/>
            <person name="Pacheco R."/>
            <person name="Padilla G."/>
            <person name="Ferreira P."/>
            <person name="Barriuso J."/>
            <person name="Kellner H."/>
            <person name="Castanera R."/>
            <person name="Alfaro M."/>
            <person name="Ramirez L."/>
            <person name="Pisabarro A.G."/>
            <person name="Kuo A."/>
            <person name="Tritt A."/>
            <person name="Lipzen A."/>
            <person name="He G."/>
            <person name="Yan M."/>
            <person name="Ng V."/>
            <person name="Cullen D."/>
            <person name="Martin F."/>
            <person name="Rosso M.-N."/>
            <person name="Henrissat B."/>
            <person name="Hibbett D."/>
            <person name="Martinez A.T."/>
            <person name="Grigoriev I.V."/>
        </authorList>
    </citation>
    <scope>NUCLEOTIDE SEQUENCE</scope>
    <source>
        <strain evidence="11">CBS 506.95</strain>
    </source>
</reference>
<dbReference type="Proteomes" id="UP000807306">
    <property type="component" value="Unassembled WGS sequence"/>
</dbReference>
<dbReference type="PANTHER" id="PTHR28097">
    <property type="entry name" value="PHEROMONE A FACTOR RECEPTOR"/>
    <property type="match status" value="1"/>
</dbReference>
<dbReference type="CDD" id="cd14966">
    <property type="entry name" value="7tmD_STE3"/>
    <property type="match status" value="1"/>
</dbReference>
<evidence type="ECO:0000256" key="10">
    <source>
        <dbReference type="SAM" id="Phobius"/>
    </source>
</evidence>
<dbReference type="PRINTS" id="PR00901">
    <property type="entry name" value="PHEROMONEBAR"/>
</dbReference>
<evidence type="ECO:0000256" key="2">
    <source>
        <dbReference type="ARBA" id="ARBA00011085"/>
    </source>
</evidence>
<evidence type="ECO:0000313" key="11">
    <source>
        <dbReference type="EMBL" id="KAF9522216.1"/>
    </source>
</evidence>
<feature type="transmembrane region" description="Helical" evidence="10">
    <location>
        <begin position="44"/>
        <end position="64"/>
    </location>
</feature>
<evidence type="ECO:0000256" key="3">
    <source>
        <dbReference type="ARBA" id="ARBA00022507"/>
    </source>
</evidence>
<dbReference type="Pfam" id="PF02076">
    <property type="entry name" value="STE3"/>
    <property type="match status" value="1"/>
</dbReference>
<feature type="transmembrane region" description="Helical" evidence="10">
    <location>
        <begin position="213"/>
        <end position="236"/>
    </location>
</feature>
<dbReference type="EMBL" id="MU157955">
    <property type="protein sequence ID" value="KAF9522216.1"/>
    <property type="molecule type" value="Genomic_DNA"/>
</dbReference>
<feature type="transmembrane region" description="Helical" evidence="10">
    <location>
        <begin position="122"/>
        <end position="142"/>
    </location>
</feature>
<comment type="subcellular location">
    <subcellularLocation>
        <location evidence="1">Membrane</location>
        <topology evidence="1">Multi-pass membrane protein</topology>
    </subcellularLocation>
</comment>
<evidence type="ECO:0000256" key="5">
    <source>
        <dbReference type="ARBA" id="ARBA00022989"/>
    </source>
</evidence>
<protein>
    <submittedName>
        <fullName evidence="11">STE3-like pheromone receptor</fullName>
    </submittedName>
</protein>
<evidence type="ECO:0000256" key="8">
    <source>
        <dbReference type="ARBA" id="ARBA00023170"/>
    </source>
</evidence>
<feature type="transmembrane region" description="Helical" evidence="10">
    <location>
        <begin position="166"/>
        <end position="192"/>
    </location>
</feature>
<keyword evidence="12" id="KW-1185">Reference proteome</keyword>
<proteinExistence type="inferred from homology"/>
<keyword evidence="5 10" id="KW-1133">Transmembrane helix</keyword>
<feature type="transmembrane region" description="Helical" evidence="10">
    <location>
        <begin position="280"/>
        <end position="300"/>
    </location>
</feature>
<keyword evidence="8 11" id="KW-0675">Receptor</keyword>
<dbReference type="GO" id="GO:0000750">
    <property type="term" value="P:pheromone-dependent signal transduction involved in conjugation with cellular fusion"/>
    <property type="evidence" value="ECO:0007669"/>
    <property type="project" value="TreeGrafter"/>
</dbReference>
<dbReference type="AlphaFoldDB" id="A0A9P6E457"/>
<dbReference type="InterPro" id="IPR001499">
    <property type="entry name" value="GPCR_STE3"/>
</dbReference>
<keyword evidence="9" id="KW-0807">Transducer</keyword>
<accession>A0A9P6E457</accession>
<dbReference type="GO" id="GO:0004934">
    <property type="term" value="F:mating-type alpha-factor pheromone receptor activity"/>
    <property type="evidence" value="ECO:0007669"/>
    <property type="project" value="InterPro"/>
</dbReference>
<dbReference type="InterPro" id="IPR000481">
    <property type="entry name" value="GPCR_Pheromne_B_alpha_rcpt"/>
</dbReference>
<organism evidence="11 12">
    <name type="scientific">Crepidotus variabilis</name>
    <dbReference type="NCBI Taxonomy" id="179855"/>
    <lineage>
        <taxon>Eukaryota</taxon>
        <taxon>Fungi</taxon>
        <taxon>Dikarya</taxon>
        <taxon>Basidiomycota</taxon>
        <taxon>Agaricomycotina</taxon>
        <taxon>Agaricomycetes</taxon>
        <taxon>Agaricomycetidae</taxon>
        <taxon>Agaricales</taxon>
        <taxon>Agaricineae</taxon>
        <taxon>Crepidotaceae</taxon>
        <taxon>Crepidotus</taxon>
    </lineage>
</organism>
<keyword evidence="3" id="KW-0589">Pheromone response</keyword>
<evidence type="ECO:0000256" key="7">
    <source>
        <dbReference type="ARBA" id="ARBA00023136"/>
    </source>
</evidence>
<dbReference type="PRINTS" id="PR00899">
    <property type="entry name" value="GPCRSTE3"/>
</dbReference>
<dbReference type="GO" id="GO:0005886">
    <property type="term" value="C:plasma membrane"/>
    <property type="evidence" value="ECO:0007669"/>
    <property type="project" value="TreeGrafter"/>
</dbReference>
<feature type="transmembrane region" description="Helical" evidence="10">
    <location>
        <begin position="14"/>
        <end position="32"/>
    </location>
</feature>
<keyword evidence="7 10" id="KW-0472">Membrane</keyword>
<evidence type="ECO:0000313" key="12">
    <source>
        <dbReference type="Proteomes" id="UP000807306"/>
    </source>
</evidence>
<dbReference type="PANTHER" id="PTHR28097:SF1">
    <property type="entry name" value="PHEROMONE A FACTOR RECEPTOR"/>
    <property type="match status" value="1"/>
</dbReference>